<dbReference type="AlphaFoldDB" id="A0A5B0WSJ3"/>
<evidence type="ECO:0000313" key="4">
    <source>
        <dbReference type="EMBL" id="KAA1190040.1"/>
    </source>
</evidence>
<evidence type="ECO:0000256" key="2">
    <source>
        <dbReference type="PROSITE-ProRule" id="PRU00626"/>
    </source>
</evidence>
<dbReference type="GO" id="GO:0003723">
    <property type="term" value="F:RNA binding"/>
    <property type="evidence" value="ECO:0007669"/>
    <property type="project" value="UniProtKB-UniRule"/>
</dbReference>
<dbReference type="SMART" id="SM01103">
    <property type="entry name" value="CRS1_YhbY"/>
    <property type="match status" value="1"/>
</dbReference>
<dbReference type="InterPro" id="IPR035920">
    <property type="entry name" value="YhbY-like_sf"/>
</dbReference>
<keyword evidence="5" id="KW-1185">Reference proteome</keyword>
<keyword evidence="1 2" id="KW-0694">RNA-binding</keyword>
<dbReference type="PROSITE" id="PS51295">
    <property type="entry name" value="CRM"/>
    <property type="match status" value="1"/>
</dbReference>
<dbReference type="EMBL" id="VTUX01000006">
    <property type="protein sequence ID" value="KAA1190040.1"/>
    <property type="molecule type" value="Genomic_DNA"/>
</dbReference>
<dbReference type="Pfam" id="PF01985">
    <property type="entry name" value="CRS1_YhbY"/>
    <property type="match status" value="1"/>
</dbReference>
<reference evidence="4 5" key="1">
    <citation type="submission" date="2019-09" db="EMBL/GenBank/DDBJ databases">
        <authorList>
            <person name="Chen X.-Y."/>
        </authorList>
    </citation>
    <scope>NUCLEOTIDE SEQUENCE [LARGE SCALE GENOMIC DNA]</scope>
    <source>
        <strain evidence="4 5">NY5</strain>
    </source>
</reference>
<gene>
    <name evidence="4" type="primary">yhbY</name>
    <name evidence="4" type="ORF">F0M18_13310</name>
</gene>
<dbReference type="PANTHER" id="PTHR40065:SF3">
    <property type="entry name" value="RNA-BINDING PROTEIN YHBY"/>
    <property type="match status" value="1"/>
</dbReference>
<dbReference type="SUPFAM" id="SSF75471">
    <property type="entry name" value="YhbY-like"/>
    <property type="match status" value="1"/>
</dbReference>
<dbReference type="InterPro" id="IPR051925">
    <property type="entry name" value="RNA-binding_domain"/>
</dbReference>
<comment type="caution">
    <text evidence="4">The sequence shown here is derived from an EMBL/GenBank/DDBJ whole genome shotgun (WGS) entry which is preliminary data.</text>
</comment>
<evidence type="ECO:0000313" key="5">
    <source>
        <dbReference type="Proteomes" id="UP000323708"/>
    </source>
</evidence>
<dbReference type="InterPro" id="IPR001890">
    <property type="entry name" value="RNA-binding_CRM"/>
</dbReference>
<name>A0A5B0WSJ3_9GAMM</name>
<protein>
    <submittedName>
        <fullName evidence="4">Ribosome assembly RNA-binding protein YhbY</fullName>
    </submittedName>
</protein>
<accession>A0A5B0WSJ3</accession>
<dbReference type="Gene3D" id="3.30.110.60">
    <property type="entry name" value="YhbY-like"/>
    <property type="match status" value="1"/>
</dbReference>
<evidence type="ECO:0000256" key="1">
    <source>
        <dbReference type="ARBA" id="ARBA00022884"/>
    </source>
</evidence>
<feature type="domain" description="CRM" evidence="3">
    <location>
        <begin position="2"/>
        <end position="98"/>
    </location>
</feature>
<dbReference type="InterPro" id="IPR017924">
    <property type="entry name" value="RNA-binding_YhbY"/>
</dbReference>
<dbReference type="RefSeq" id="WP_149611939.1">
    <property type="nucleotide sequence ID" value="NZ_VTUX01000006.1"/>
</dbReference>
<proteinExistence type="predicted"/>
<dbReference type="Proteomes" id="UP000323708">
    <property type="component" value="Unassembled WGS sequence"/>
</dbReference>
<dbReference type="NCBIfam" id="TIGR00253">
    <property type="entry name" value="RNA_bind_YhbY"/>
    <property type="match status" value="1"/>
</dbReference>
<evidence type="ECO:0000259" key="3">
    <source>
        <dbReference type="PROSITE" id="PS51295"/>
    </source>
</evidence>
<sequence length="103" mass="11532">MSKKNNEDTRQLRAIGHKLKPVVTVAGNGLSDTVLAEIERALDQHELIKIKLAVGDRETKRALTETLCERCNARLIQSIGNVILILRRTSQPDPRLSNLLRPV</sequence>
<organism evidence="4 5">
    <name type="scientific">Pseudohalioglobus sediminis</name>
    <dbReference type="NCBI Taxonomy" id="2606449"/>
    <lineage>
        <taxon>Bacteria</taxon>
        <taxon>Pseudomonadati</taxon>
        <taxon>Pseudomonadota</taxon>
        <taxon>Gammaproteobacteria</taxon>
        <taxon>Cellvibrionales</taxon>
        <taxon>Halieaceae</taxon>
        <taxon>Pseudohalioglobus</taxon>
    </lineage>
</organism>
<dbReference type="PANTHER" id="PTHR40065">
    <property type="entry name" value="RNA-BINDING PROTEIN YHBY"/>
    <property type="match status" value="1"/>
</dbReference>